<gene>
    <name evidence="1" type="ORF">KUV31_09645</name>
</gene>
<dbReference type="Proteomes" id="UP000824927">
    <property type="component" value="Unassembled WGS sequence"/>
</dbReference>
<protein>
    <submittedName>
        <fullName evidence="1">Uncharacterized protein</fullName>
    </submittedName>
</protein>
<dbReference type="EMBL" id="JAHVKP010000001">
    <property type="protein sequence ID" value="MBY6218603.1"/>
    <property type="molecule type" value="Genomic_DNA"/>
</dbReference>
<organism evidence="1 2">
    <name type="scientific">Qipengyuania aquimaris</name>
    <dbReference type="NCBI Taxonomy" id="255984"/>
    <lineage>
        <taxon>Bacteria</taxon>
        <taxon>Pseudomonadati</taxon>
        <taxon>Pseudomonadota</taxon>
        <taxon>Alphaproteobacteria</taxon>
        <taxon>Sphingomonadales</taxon>
        <taxon>Erythrobacteraceae</taxon>
        <taxon>Qipengyuania</taxon>
    </lineage>
</organism>
<evidence type="ECO:0000313" key="2">
    <source>
        <dbReference type="Proteomes" id="UP000824927"/>
    </source>
</evidence>
<dbReference type="RefSeq" id="WP_222405362.1">
    <property type="nucleotide sequence ID" value="NZ_JAHVKP010000001.1"/>
</dbReference>
<proteinExistence type="predicted"/>
<reference evidence="1" key="1">
    <citation type="submission" date="2021-06" db="EMBL/GenBank/DDBJ databases">
        <title>50 bacteria genomes isolated from Dapeng, Shenzhen, China.</title>
        <authorList>
            <person name="Zheng W."/>
            <person name="Yu S."/>
            <person name="Huang Y."/>
        </authorList>
    </citation>
    <scope>NUCLEOTIDE SEQUENCE</scope>
    <source>
        <strain evidence="1">DP4N28-2</strain>
    </source>
</reference>
<sequence length="70" mass="7786">MSRIHLSIEQRCSDSCSPMIVDALDVPTALAIADISMRDGSAELWDGEHRLGRLIKHGGDYATFWELGRN</sequence>
<name>A0A9Q3XCU6_9SPHN</name>
<accession>A0A9Q3XCU6</accession>
<evidence type="ECO:0000313" key="1">
    <source>
        <dbReference type="EMBL" id="MBY6218603.1"/>
    </source>
</evidence>
<dbReference type="AlphaFoldDB" id="A0A9Q3XCU6"/>
<comment type="caution">
    <text evidence="1">The sequence shown here is derived from an EMBL/GenBank/DDBJ whole genome shotgun (WGS) entry which is preliminary data.</text>
</comment>